<evidence type="ECO:0000313" key="17">
    <source>
        <dbReference type="Proteomes" id="UP001519345"/>
    </source>
</evidence>
<evidence type="ECO:0000256" key="13">
    <source>
        <dbReference type="ARBA" id="ARBA00023209"/>
    </source>
</evidence>
<keyword evidence="13" id="KW-0594">Phospholipid biosynthesis</keyword>
<keyword evidence="4" id="KW-0444">Lipid biosynthesis</keyword>
<comment type="caution">
    <text evidence="16">The sequence shown here is derived from an EMBL/GenBank/DDBJ whole genome shotgun (WGS) entry which is preliminary data.</text>
</comment>
<dbReference type="GO" id="GO:0016301">
    <property type="term" value="F:kinase activity"/>
    <property type="evidence" value="ECO:0007669"/>
    <property type="project" value="UniProtKB-KW"/>
</dbReference>
<evidence type="ECO:0000256" key="7">
    <source>
        <dbReference type="ARBA" id="ARBA00022741"/>
    </source>
</evidence>
<evidence type="ECO:0000256" key="3">
    <source>
        <dbReference type="ARBA" id="ARBA00022475"/>
    </source>
</evidence>
<dbReference type="RefSeq" id="WP_245301470.1">
    <property type="nucleotide sequence ID" value="NZ_CP110224.1"/>
</dbReference>
<feature type="transmembrane region" description="Helical" evidence="15">
    <location>
        <begin position="52"/>
        <end position="72"/>
    </location>
</feature>
<evidence type="ECO:0000256" key="10">
    <source>
        <dbReference type="ARBA" id="ARBA00022989"/>
    </source>
</evidence>
<keyword evidence="10 15" id="KW-1133">Transmembrane helix</keyword>
<evidence type="ECO:0000256" key="2">
    <source>
        <dbReference type="ARBA" id="ARBA00005967"/>
    </source>
</evidence>
<dbReference type="InterPro" id="IPR033717">
    <property type="entry name" value="UDPK"/>
</dbReference>
<keyword evidence="12 15" id="KW-0472">Membrane</keyword>
<keyword evidence="5" id="KW-0808">Transferase</keyword>
<dbReference type="InterPro" id="IPR000829">
    <property type="entry name" value="DAGK"/>
</dbReference>
<comment type="similarity">
    <text evidence="2">Belongs to the bacterial diacylglycerol kinase family.</text>
</comment>
<evidence type="ECO:0000256" key="6">
    <source>
        <dbReference type="ARBA" id="ARBA00022692"/>
    </source>
</evidence>
<keyword evidence="9" id="KW-0067">ATP-binding</keyword>
<dbReference type="Proteomes" id="UP001519345">
    <property type="component" value="Unassembled WGS sequence"/>
</dbReference>
<gene>
    <name evidence="16" type="ORF">J2Z83_000794</name>
</gene>
<accession>A0ABS4ICS6</accession>
<dbReference type="PANTHER" id="PTHR34299">
    <property type="entry name" value="DIACYLGLYCEROL KINASE"/>
    <property type="match status" value="1"/>
</dbReference>
<keyword evidence="6 15" id="KW-0812">Transmembrane</keyword>
<evidence type="ECO:0000256" key="12">
    <source>
        <dbReference type="ARBA" id="ARBA00023136"/>
    </source>
</evidence>
<name>A0ABS4ICS6_9BACI</name>
<dbReference type="EMBL" id="JAGGKX010000003">
    <property type="protein sequence ID" value="MBP1968700.1"/>
    <property type="molecule type" value="Genomic_DNA"/>
</dbReference>
<evidence type="ECO:0000256" key="9">
    <source>
        <dbReference type="ARBA" id="ARBA00022840"/>
    </source>
</evidence>
<evidence type="ECO:0000256" key="4">
    <source>
        <dbReference type="ARBA" id="ARBA00022516"/>
    </source>
</evidence>
<organism evidence="16 17">
    <name type="scientific">Virgibacillus natechei</name>
    <dbReference type="NCBI Taxonomy" id="1216297"/>
    <lineage>
        <taxon>Bacteria</taxon>
        <taxon>Bacillati</taxon>
        <taxon>Bacillota</taxon>
        <taxon>Bacilli</taxon>
        <taxon>Bacillales</taxon>
        <taxon>Bacillaceae</taxon>
        <taxon>Virgibacillus</taxon>
    </lineage>
</organism>
<keyword evidence="17" id="KW-1185">Reference proteome</keyword>
<dbReference type="InterPro" id="IPR036945">
    <property type="entry name" value="DAGK_sf"/>
</dbReference>
<reference evidence="16 17" key="1">
    <citation type="submission" date="2021-03" db="EMBL/GenBank/DDBJ databases">
        <title>Genomic Encyclopedia of Type Strains, Phase IV (KMG-IV): sequencing the most valuable type-strain genomes for metagenomic binning, comparative biology and taxonomic classification.</title>
        <authorList>
            <person name="Goeker M."/>
        </authorList>
    </citation>
    <scope>NUCLEOTIDE SEQUENCE [LARGE SCALE GENOMIC DNA]</scope>
    <source>
        <strain evidence="16 17">DSM 25609</strain>
    </source>
</reference>
<evidence type="ECO:0000256" key="1">
    <source>
        <dbReference type="ARBA" id="ARBA00004651"/>
    </source>
</evidence>
<keyword evidence="8 16" id="KW-0418">Kinase</keyword>
<feature type="transmembrane region" description="Helical" evidence="15">
    <location>
        <begin position="28"/>
        <end position="46"/>
    </location>
</feature>
<protein>
    <submittedName>
        <fullName evidence="16">Diacylglycerol kinase</fullName>
    </submittedName>
</protein>
<sequence>MSDKKKDPIGFSFAWNGIREVARTERNFQIHLAATLLIIIAGFIFQLTRLEWAILFLVIGLVLVAEITNSAIEKIMDHLKPELDPSAGVIKDIAAGAVLVSAITALVVGLIIFIPKLYVLL</sequence>
<keyword evidence="3" id="KW-1003">Cell membrane</keyword>
<dbReference type="Pfam" id="PF01219">
    <property type="entry name" value="DAGK_prokar"/>
    <property type="match status" value="1"/>
</dbReference>
<evidence type="ECO:0000256" key="15">
    <source>
        <dbReference type="SAM" id="Phobius"/>
    </source>
</evidence>
<evidence type="ECO:0000256" key="14">
    <source>
        <dbReference type="ARBA" id="ARBA00023264"/>
    </source>
</evidence>
<comment type="subcellular location">
    <subcellularLocation>
        <location evidence="1">Cell membrane</location>
        <topology evidence="1">Multi-pass membrane protein</topology>
    </subcellularLocation>
</comment>
<keyword evidence="7" id="KW-0547">Nucleotide-binding</keyword>
<dbReference type="CDD" id="cd14265">
    <property type="entry name" value="UDPK_IM_like"/>
    <property type="match status" value="1"/>
</dbReference>
<keyword evidence="11" id="KW-0443">Lipid metabolism</keyword>
<proteinExistence type="inferred from homology"/>
<evidence type="ECO:0000256" key="5">
    <source>
        <dbReference type="ARBA" id="ARBA00022679"/>
    </source>
</evidence>
<evidence type="ECO:0000256" key="8">
    <source>
        <dbReference type="ARBA" id="ARBA00022777"/>
    </source>
</evidence>
<evidence type="ECO:0000313" key="16">
    <source>
        <dbReference type="EMBL" id="MBP1968700.1"/>
    </source>
</evidence>
<feature type="transmembrane region" description="Helical" evidence="15">
    <location>
        <begin position="93"/>
        <end position="114"/>
    </location>
</feature>
<dbReference type="Gene3D" id="1.10.287.3610">
    <property type="match status" value="1"/>
</dbReference>
<evidence type="ECO:0000256" key="11">
    <source>
        <dbReference type="ARBA" id="ARBA00023098"/>
    </source>
</evidence>
<dbReference type="PANTHER" id="PTHR34299:SF1">
    <property type="entry name" value="DIACYLGLYCEROL KINASE"/>
    <property type="match status" value="1"/>
</dbReference>
<keyword evidence="14" id="KW-1208">Phospholipid metabolism</keyword>